<feature type="compositionally biased region" description="Low complexity" evidence="1">
    <location>
        <begin position="1"/>
        <end position="14"/>
    </location>
</feature>
<dbReference type="EMBL" id="GBRH01224468">
    <property type="protein sequence ID" value="JAD73427.1"/>
    <property type="molecule type" value="Transcribed_RNA"/>
</dbReference>
<reference evidence="2" key="2">
    <citation type="journal article" date="2015" name="Data Brief">
        <title>Shoot transcriptome of the giant reed, Arundo donax.</title>
        <authorList>
            <person name="Barrero R.A."/>
            <person name="Guerrero F.D."/>
            <person name="Moolhuijzen P."/>
            <person name="Goolsby J.A."/>
            <person name="Tidwell J."/>
            <person name="Bellgard S.E."/>
            <person name="Bellgard M.I."/>
        </authorList>
    </citation>
    <scope>NUCLEOTIDE SEQUENCE</scope>
    <source>
        <tissue evidence="2">Shoot tissue taken approximately 20 cm above the soil surface</tissue>
    </source>
</reference>
<organism evidence="2">
    <name type="scientific">Arundo donax</name>
    <name type="common">Giant reed</name>
    <name type="synonym">Donax arundinaceus</name>
    <dbReference type="NCBI Taxonomy" id="35708"/>
    <lineage>
        <taxon>Eukaryota</taxon>
        <taxon>Viridiplantae</taxon>
        <taxon>Streptophyta</taxon>
        <taxon>Embryophyta</taxon>
        <taxon>Tracheophyta</taxon>
        <taxon>Spermatophyta</taxon>
        <taxon>Magnoliopsida</taxon>
        <taxon>Liliopsida</taxon>
        <taxon>Poales</taxon>
        <taxon>Poaceae</taxon>
        <taxon>PACMAD clade</taxon>
        <taxon>Arundinoideae</taxon>
        <taxon>Arundineae</taxon>
        <taxon>Arundo</taxon>
    </lineage>
</organism>
<evidence type="ECO:0000313" key="2">
    <source>
        <dbReference type="EMBL" id="JAD73427.1"/>
    </source>
</evidence>
<sequence length="63" mass="7197">MRSSATAASSRPSTVGARPRLRKNEGKRSLRLVESSNPAYMRQCEEAIFGDFDDWEDEEEDEM</sequence>
<accession>A0A0A9CPK1</accession>
<reference evidence="2" key="1">
    <citation type="submission" date="2014-09" db="EMBL/GenBank/DDBJ databases">
        <authorList>
            <person name="Magalhaes I.L.F."/>
            <person name="Oliveira U."/>
            <person name="Santos F.R."/>
            <person name="Vidigal T.H.D.A."/>
            <person name="Brescovit A.D."/>
            <person name="Santos A.J."/>
        </authorList>
    </citation>
    <scope>NUCLEOTIDE SEQUENCE</scope>
    <source>
        <tissue evidence="2">Shoot tissue taken approximately 20 cm above the soil surface</tissue>
    </source>
</reference>
<feature type="region of interest" description="Disordered" evidence="1">
    <location>
        <begin position="1"/>
        <end position="29"/>
    </location>
</feature>
<protein>
    <submittedName>
        <fullName evidence="2">Uncharacterized protein</fullName>
    </submittedName>
</protein>
<name>A0A0A9CPK1_ARUDO</name>
<proteinExistence type="predicted"/>
<evidence type="ECO:0000256" key="1">
    <source>
        <dbReference type="SAM" id="MobiDB-lite"/>
    </source>
</evidence>
<dbReference type="AlphaFoldDB" id="A0A0A9CPK1"/>